<comment type="caution">
    <text evidence="1">The sequence shown here is derived from an EMBL/GenBank/DDBJ whole genome shotgun (WGS) entry which is preliminary data.</text>
</comment>
<dbReference type="GO" id="GO:0000287">
    <property type="term" value="F:magnesium ion binding"/>
    <property type="evidence" value="ECO:0007669"/>
    <property type="project" value="InterPro"/>
</dbReference>
<dbReference type="EMBL" id="RZGY01000003">
    <property type="protein sequence ID" value="RUQ84306.1"/>
    <property type="molecule type" value="Genomic_DNA"/>
</dbReference>
<sequence length="183" mass="18254">MTIPPAFPPAGQGRYQVRFDVGPSGLARIGDADVIVRVDAFGEAAAGVDVAPVSADAAVLSADLGTRSAVARWILDHQVSTGRRVSISVVTASADGSFGSADVLAAGAVIDALAALGIDFTSPEAAVACAAFSGLSGAVGHLLTASVAGQELVAAGRLTVEQVRERAVIDADDHPVVLRAPSA</sequence>
<dbReference type="Proteomes" id="UP000241203">
    <property type="component" value="Unassembled WGS sequence"/>
</dbReference>
<evidence type="ECO:0000313" key="1">
    <source>
        <dbReference type="EMBL" id="PSL36796.1"/>
    </source>
</evidence>
<organism evidence="1 3">
    <name type="scientific">Labedella gwakjiensis</name>
    <dbReference type="NCBI Taxonomy" id="390269"/>
    <lineage>
        <taxon>Bacteria</taxon>
        <taxon>Bacillati</taxon>
        <taxon>Actinomycetota</taxon>
        <taxon>Actinomycetes</taxon>
        <taxon>Micrococcales</taxon>
        <taxon>Microbacteriaceae</taxon>
        <taxon>Labedella</taxon>
    </lineage>
</organism>
<proteinExistence type="predicted"/>
<name>A0A2P8GS51_9MICO</name>
<dbReference type="Proteomes" id="UP000268291">
    <property type="component" value="Unassembled WGS sequence"/>
</dbReference>
<evidence type="ECO:0000313" key="3">
    <source>
        <dbReference type="Proteomes" id="UP000241203"/>
    </source>
</evidence>
<dbReference type="RefSeq" id="WP_106562033.1">
    <property type="nucleotide sequence ID" value="NZ_PYAU01000001.1"/>
</dbReference>
<dbReference type="EMBL" id="PYAU01000001">
    <property type="protein sequence ID" value="PSL36796.1"/>
    <property type="molecule type" value="Genomic_DNA"/>
</dbReference>
<dbReference type="AlphaFoldDB" id="A0A2P8GS51"/>
<reference evidence="2 4" key="2">
    <citation type="submission" date="2018-12" db="EMBL/GenBank/DDBJ databases">
        <authorList>
            <person name="hu s."/>
            <person name="Xu Y."/>
            <person name="Xu B."/>
            <person name="Li F."/>
        </authorList>
    </citation>
    <scope>NUCLEOTIDE SEQUENCE [LARGE SCALE GENOMIC DNA]</scope>
    <source>
        <strain evidence="2 4">KSW2-17</strain>
    </source>
</reference>
<protein>
    <recommendedName>
        <fullName evidence="5">2-phosphosulfolactate phosphatase</fullName>
    </recommendedName>
</protein>
<accession>A0A2P8GS51</accession>
<evidence type="ECO:0008006" key="5">
    <source>
        <dbReference type="Google" id="ProtNLM"/>
    </source>
</evidence>
<evidence type="ECO:0000313" key="4">
    <source>
        <dbReference type="Proteomes" id="UP000268291"/>
    </source>
</evidence>
<dbReference type="OrthoDB" id="8588453at2"/>
<dbReference type="SUPFAM" id="SSF142823">
    <property type="entry name" value="ComB-like"/>
    <property type="match status" value="1"/>
</dbReference>
<reference evidence="1 3" key="1">
    <citation type="submission" date="2018-03" db="EMBL/GenBank/DDBJ databases">
        <title>Genomic Encyclopedia of Archaeal and Bacterial Type Strains, Phase II (KMG-II): from individual species to whole genera.</title>
        <authorList>
            <person name="Goeker M."/>
        </authorList>
    </citation>
    <scope>NUCLEOTIDE SEQUENCE [LARGE SCALE GENOMIC DNA]</scope>
    <source>
        <strain evidence="1 3">DSM 21548</strain>
    </source>
</reference>
<dbReference type="Gene3D" id="3.90.1560.10">
    <property type="entry name" value="ComB-like"/>
    <property type="match status" value="1"/>
</dbReference>
<dbReference type="GO" id="GO:0050532">
    <property type="term" value="F:2-phosphosulfolactate phosphatase activity"/>
    <property type="evidence" value="ECO:0007669"/>
    <property type="project" value="InterPro"/>
</dbReference>
<dbReference type="InterPro" id="IPR036702">
    <property type="entry name" value="ComB-like_sf"/>
</dbReference>
<evidence type="ECO:0000313" key="2">
    <source>
        <dbReference type="EMBL" id="RUQ84306.1"/>
    </source>
</evidence>
<gene>
    <name evidence="1" type="ORF">CLV49_0394</name>
    <name evidence="2" type="ORF">ELQ93_15950</name>
</gene>
<keyword evidence="4" id="KW-1185">Reference proteome</keyword>